<dbReference type="AlphaFoldDB" id="A0AAE3EZN2"/>
<gene>
    <name evidence="8" type="ORF">L0N21_01320</name>
</gene>
<evidence type="ECO:0000313" key="8">
    <source>
        <dbReference type="EMBL" id="MCG4764168.1"/>
    </source>
</evidence>
<dbReference type="PANTHER" id="PTHR35007">
    <property type="entry name" value="INTEGRAL MEMBRANE PROTEIN-RELATED"/>
    <property type="match status" value="1"/>
</dbReference>
<evidence type="ECO:0000256" key="6">
    <source>
        <dbReference type="SAM" id="Phobius"/>
    </source>
</evidence>
<evidence type="ECO:0000256" key="3">
    <source>
        <dbReference type="ARBA" id="ARBA00022692"/>
    </source>
</evidence>
<dbReference type="EMBL" id="JAKNFS010000002">
    <property type="protein sequence ID" value="MCG4764168.1"/>
    <property type="molecule type" value="Genomic_DNA"/>
</dbReference>
<name>A0AAE3EZN2_9FIRM</name>
<dbReference type="PANTHER" id="PTHR35007:SF2">
    <property type="entry name" value="PILUS ASSEMBLE PROTEIN"/>
    <property type="match status" value="1"/>
</dbReference>
<reference evidence="8" key="1">
    <citation type="submission" date="2022-01" db="EMBL/GenBank/DDBJ databases">
        <title>Collection of gut derived symbiotic bacterial strains cultured from healthy donors.</title>
        <authorList>
            <person name="Lin H."/>
            <person name="Kohout C."/>
            <person name="Waligurski E."/>
            <person name="Pamer E.G."/>
        </authorList>
    </citation>
    <scope>NUCLEOTIDE SEQUENCE</scope>
    <source>
        <strain evidence="8">DFI.5.49</strain>
    </source>
</reference>
<sequence>MEFDALSISILLGIAIFLFIIFISAIFYNLEHKGTRYASEHPDDWLFHDFDSKMYSAIYGYEKPDTVANKFGIKTEKYYQSCSLVRKQPDMKRMVMRYTYAIILLTICGVLSIVSSMYFMLCGILGFFILVGYEQMTLNAKAESMKAQIADELPRFLDLLQAELQIGMPIENAMLVICEKFPSLISTEFLRALSESQMGASGWQQAMEDVAARYDEETLSDFVLNVSTSYTKGVSIAATVSKKAKDIRETHVLAVKERAGKVTNTILLPMAIFQLMPMIVFLIIPILSELTGTLF</sequence>
<feature type="transmembrane region" description="Helical" evidence="6">
    <location>
        <begin position="6"/>
        <end position="28"/>
    </location>
</feature>
<keyword evidence="3 6" id="KW-0812">Transmembrane</keyword>
<evidence type="ECO:0000256" key="5">
    <source>
        <dbReference type="ARBA" id="ARBA00023136"/>
    </source>
</evidence>
<evidence type="ECO:0000259" key="7">
    <source>
        <dbReference type="Pfam" id="PF00482"/>
    </source>
</evidence>
<organism evidence="8 9">
    <name type="scientific">Fusicatenibacter saccharivorans</name>
    <dbReference type="NCBI Taxonomy" id="1150298"/>
    <lineage>
        <taxon>Bacteria</taxon>
        <taxon>Bacillati</taxon>
        <taxon>Bacillota</taxon>
        <taxon>Clostridia</taxon>
        <taxon>Lachnospirales</taxon>
        <taxon>Lachnospiraceae</taxon>
        <taxon>Fusicatenibacter</taxon>
    </lineage>
</organism>
<keyword evidence="5 6" id="KW-0472">Membrane</keyword>
<keyword evidence="4 6" id="KW-1133">Transmembrane helix</keyword>
<evidence type="ECO:0000256" key="1">
    <source>
        <dbReference type="ARBA" id="ARBA00004651"/>
    </source>
</evidence>
<evidence type="ECO:0000256" key="4">
    <source>
        <dbReference type="ARBA" id="ARBA00022989"/>
    </source>
</evidence>
<dbReference type="RefSeq" id="WP_238032717.1">
    <property type="nucleotide sequence ID" value="NZ_JAKNFS010000002.1"/>
</dbReference>
<feature type="transmembrane region" description="Helical" evidence="6">
    <location>
        <begin position="266"/>
        <end position="287"/>
    </location>
</feature>
<keyword evidence="2" id="KW-1003">Cell membrane</keyword>
<protein>
    <submittedName>
        <fullName evidence="8">Type II secretion system F family protein</fullName>
    </submittedName>
</protein>
<feature type="transmembrane region" description="Helical" evidence="6">
    <location>
        <begin position="95"/>
        <end position="112"/>
    </location>
</feature>
<accession>A0AAE3EZN2</accession>
<dbReference type="Proteomes" id="UP001199915">
    <property type="component" value="Unassembled WGS sequence"/>
</dbReference>
<evidence type="ECO:0000313" key="9">
    <source>
        <dbReference type="Proteomes" id="UP001199915"/>
    </source>
</evidence>
<comment type="caution">
    <text evidence="8">The sequence shown here is derived from an EMBL/GenBank/DDBJ whole genome shotgun (WGS) entry which is preliminary data.</text>
</comment>
<proteinExistence type="predicted"/>
<feature type="domain" description="Type II secretion system protein GspF" evidence="7">
    <location>
        <begin position="156"/>
        <end position="283"/>
    </location>
</feature>
<dbReference type="InterPro" id="IPR018076">
    <property type="entry name" value="T2SS_GspF_dom"/>
</dbReference>
<evidence type="ECO:0000256" key="2">
    <source>
        <dbReference type="ARBA" id="ARBA00022475"/>
    </source>
</evidence>
<dbReference type="Pfam" id="PF00482">
    <property type="entry name" value="T2SSF"/>
    <property type="match status" value="1"/>
</dbReference>
<comment type="subcellular location">
    <subcellularLocation>
        <location evidence="1">Cell membrane</location>
        <topology evidence="1">Multi-pass membrane protein</topology>
    </subcellularLocation>
</comment>
<dbReference type="GO" id="GO:0005886">
    <property type="term" value="C:plasma membrane"/>
    <property type="evidence" value="ECO:0007669"/>
    <property type="project" value="UniProtKB-SubCell"/>
</dbReference>